<evidence type="ECO:0008006" key="3">
    <source>
        <dbReference type="Google" id="ProtNLM"/>
    </source>
</evidence>
<evidence type="ECO:0000313" key="1">
    <source>
        <dbReference type="EMBL" id="MDN4525360.1"/>
    </source>
</evidence>
<gene>
    <name evidence="1" type="ORF">QYB97_12780</name>
</gene>
<protein>
    <recommendedName>
        <fullName evidence="3">AbrB family transcriptional regulator</fullName>
    </recommendedName>
</protein>
<dbReference type="RefSeq" id="WP_301166399.1">
    <property type="nucleotide sequence ID" value="NZ_JAUHTR010000006.1"/>
</dbReference>
<proteinExistence type="predicted"/>
<evidence type="ECO:0000313" key="2">
    <source>
        <dbReference type="Proteomes" id="UP001172721"/>
    </source>
</evidence>
<name>A0ABT8HX64_9BACL</name>
<reference evidence="1" key="1">
    <citation type="submission" date="2023-07" db="EMBL/GenBank/DDBJ databases">
        <title>Fictibacillus sp. isolated from freshwater pond.</title>
        <authorList>
            <person name="Kirdat K."/>
            <person name="Bhat A."/>
            <person name="Mourya A."/>
            <person name="Yadav A."/>
        </authorList>
    </citation>
    <scope>NUCLEOTIDE SEQUENCE</scope>
    <source>
        <strain evidence="1">NE201</strain>
    </source>
</reference>
<sequence>MKVISSGGKRVLAFDSAERIELEFKENSCVIVPASKKQRALDILAEQNMGHEASEIEAEEYWFIQAKK</sequence>
<accession>A0ABT8HX64</accession>
<organism evidence="1 2">
    <name type="scientific">Fictibacillus fluitans</name>
    <dbReference type="NCBI Taxonomy" id="3058422"/>
    <lineage>
        <taxon>Bacteria</taxon>
        <taxon>Bacillati</taxon>
        <taxon>Bacillota</taxon>
        <taxon>Bacilli</taxon>
        <taxon>Bacillales</taxon>
        <taxon>Fictibacillaceae</taxon>
        <taxon>Fictibacillus</taxon>
    </lineage>
</organism>
<keyword evidence="2" id="KW-1185">Reference proteome</keyword>
<comment type="caution">
    <text evidence="1">The sequence shown here is derived from an EMBL/GenBank/DDBJ whole genome shotgun (WGS) entry which is preliminary data.</text>
</comment>
<dbReference type="Proteomes" id="UP001172721">
    <property type="component" value="Unassembled WGS sequence"/>
</dbReference>
<dbReference type="EMBL" id="JAUHTR010000006">
    <property type="protein sequence ID" value="MDN4525360.1"/>
    <property type="molecule type" value="Genomic_DNA"/>
</dbReference>